<feature type="non-terminal residue" evidence="1">
    <location>
        <position position="1"/>
    </location>
</feature>
<dbReference type="AlphaFoldDB" id="A0A9K3GQR9"/>
<gene>
    <name evidence="1" type="ORF">KIPB_015100</name>
</gene>
<dbReference type="EMBL" id="BDIP01008224">
    <property type="protein sequence ID" value="GIQ91723.1"/>
    <property type="molecule type" value="Genomic_DNA"/>
</dbReference>
<organism evidence="1 2">
    <name type="scientific">Kipferlia bialata</name>
    <dbReference type="NCBI Taxonomy" id="797122"/>
    <lineage>
        <taxon>Eukaryota</taxon>
        <taxon>Metamonada</taxon>
        <taxon>Carpediemonas-like organisms</taxon>
        <taxon>Kipferlia</taxon>
    </lineage>
</organism>
<proteinExistence type="predicted"/>
<name>A0A9K3GQR9_9EUKA</name>
<evidence type="ECO:0000313" key="2">
    <source>
        <dbReference type="Proteomes" id="UP000265618"/>
    </source>
</evidence>
<sequence>MTCISMVEDMVEMVRDDDYELDTICSVAFGCAAEVEVSVPEIESKECDSCSVLEAMMA</sequence>
<protein>
    <submittedName>
        <fullName evidence="1">Uncharacterized protein</fullName>
    </submittedName>
</protein>
<comment type="caution">
    <text evidence="1">The sequence shown here is derived from an EMBL/GenBank/DDBJ whole genome shotgun (WGS) entry which is preliminary data.</text>
</comment>
<dbReference type="Proteomes" id="UP000265618">
    <property type="component" value="Unassembled WGS sequence"/>
</dbReference>
<evidence type="ECO:0000313" key="1">
    <source>
        <dbReference type="EMBL" id="GIQ91723.1"/>
    </source>
</evidence>
<keyword evidence="2" id="KW-1185">Reference proteome</keyword>
<accession>A0A9K3GQR9</accession>
<reference evidence="1 2" key="1">
    <citation type="journal article" date="2018" name="PLoS ONE">
        <title>The draft genome of Kipferlia bialata reveals reductive genome evolution in fornicate parasites.</title>
        <authorList>
            <person name="Tanifuji G."/>
            <person name="Takabayashi S."/>
            <person name="Kume K."/>
            <person name="Takagi M."/>
            <person name="Nakayama T."/>
            <person name="Kamikawa R."/>
            <person name="Inagaki Y."/>
            <person name="Hashimoto T."/>
        </authorList>
    </citation>
    <scope>NUCLEOTIDE SEQUENCE [LARGE SCALE GENOMIC DNA]</scope>
    <source>
        <strain evidence="1">NY0173</strain>
    </source>
</reference>